<dbReference type="HAMAP" id="MF_00296">
    <property type="entry name" value="MetX_acyltransf"/>
    <property type="match status" value="1"/>
</dbReference>
<reference evidence="10" key="1">
    <citation type="submission" date="2013-11" db="EMBL/GenBank/DDBJ databases">
        <title>Microbial diversity, functional groups and degradation webs in Northern and Southern Mediterranean and Red Sea marine crude oil polluted sites.</title>
        <authorList>
            <person name="Daffonchio D."/>
            <person name="Mapelli F."/>
            <person name="Ferrer M."/>
            <person name="Richter M."/>
            <person name="Cherif A."/>
            <person name="Malkawi H.I."/>
            <person name="Yakimov M.M."/>
            <person name="Abdel-Fattah Y.R."/>
            <person name="Blaghen M."/>
            <person name="Golyshin P.N."/>
            <person name="Kalogerakis N."/>
            <person name="Boon N."/>
            <person name="Magagnini M."/>
            <person name="Fava F."/>
        </authorList>
    </citation>
    <scope>NUCLEOTIDE SEQUENCE</scope>
</reference>
<dbReference type="Gene3D" id="1.10.1740.110">
    <property type="match status" value="1"/>
</dbReference>
<dbReference type="InterPro" id="IPR008220">
    <property type="entry name" value="HAT_MetX-like"/>
</dbReference>
<evidence type="ECO:0000256" key="4">
    <source>
        <dbReference type="ARBA" id="ARBA00022679"/>
    </source>
</evidence>
<evidence type="ECO:0000256" key="2">
    <source>
        <dbReference type="ARBA" id="ARBA00022490"/>
    </source>
</evidence>
<dbReference type="SUPFAM" id="SSF53474">
    <property type="entry name" value="alpha/beta-Hydrolases"/>
    <property type="match status" value="1"/>
</dbReference>
<comment type="caution">
    <text evidence="10">The sequence shown here is derived from an EMBL/GenBank/DDBJ whole genome shotgun (WGS) entry which is preliminary data.</text>
</comment>
<dbReference type="Pfam" id="PF00561">
    <property type="entry name" value="Abhydrolase_1"/>
    <property type="match status" value="1"/>
</dbReference>
<dbReference type="AlphaFoldDB" id="A0A1B6NRW9"/>
<comment type="subunit">
    <text evidence="1">Homodimer.</text>
</comment>
<feature type="region of interest" description="Disordered" evidence="8">
    <location>
        <begin position="142"/>
        <end position="165"/>
    </location>
</feature>
<dbReference type="NCBIfam" id="NF001209">
    <property type="entry name" value="PRK00175.1"/>
    <property type="match status" value="1"/>
</dbReference>
<dbReference type="PIRSF" id="PIRSF000443">
    <property type="entry name" value="Homoser_Ac_trans"/>
    <property type="match status" value="1"/>
</dbReference>
<accession>A0A1B6NRW9</accession>
<sequence>MSCEVALNARSDNTSDQSPNSQTHVNSSANTAAGSVGVVTPQKFHFAEPLTLECNRTLPSFDLMVETYGTLNSDKSNAILICHALSGNHHAAGFHSVDDKKAGWWDNMIGPNKAIDTNRFYVVCVNNIGSCFGSTGPTTINPHSISSDDSIDSSDSTANNSNEPQVYGPDFPLITIKDWVKTQAMLSDRLGIDVWHAIVGGSMGGMQALQWSVDYPDRLKRCVVIASTPKLSAQNIAFNEVARQSILSDPDFKDGRYIQAGTYPRRGLILARMVGHITYLTDDAMKAKFGRDLKSGKFMYGYDVEFQVESYLRYQGERFSENFDANTYLLMTKALDYFDPTRDYSSAVAKDNTESAVPLENSIAASVESSKANAQNELEDAVATIEDIESDRQQELSALKAAFAHTQCQYLIVSFTTDWRFAPERSQEIVDALMATGKPVSYINIDAPHGHDSFLFDIPRYMGAVRGFLTAPFITPSRPATGERS</sequence>
<keyword evidence="7" id="KW-0175">Coiled coil</keyword>
<dbReference type="PANTHER" id="PTHR32268">
    <property type="entry name" value="HOMOSERINE O-ACETYLTRANSFERASE"/>
    <property type="match status" value="1"/>
</dbReference>
<name>A0A1B6NRW9_9ZZZZ</name>
<protein>
    <submittedName>
        <fullName evidence="10">Homoserine O-acetyltransferase</fullName>
    </submittedName>
</protein>
<evidence type="ECO:0000256" key="8">
    <source>
        <dbReference type="SAM" id="MobiDB-lite"/>
    </source>
</evidence>
<keyword evidence="2" id="KW-0963">Cytoplasm</keyword>
<feature type="compositionally biased region" description="Low complexity" evidence="8">
    <location>
        <begin position="144"/>
        <end position="156"/>
    </location>
</feature>
<dbReference type="FunFam" id="1.10.1740.110:FF:000001">
    <property type="entry name" value="Homoserine O-acetyltransferase"/>
    <property type="match status" value="1"/>
</dbReference>
<dbReference type="InterPro" id="IPR000073">
    <property type="entry name" value="AB_hydrolase_1"/>
</dbReference>
<evidence type="ECO:0000256" key="7">
    <source>
        <dbReference type="SAM" id="Coils"/>
    </source>
</evidence>
<feature type="region of interest" description="Disordered" evidence="8">
    <location>
        <begin position="7"/>
        <end position="28"/>
    </location>
</feature>
<dbReference type="EMBL" id="AYSL01001298">
    <property type="protein sequence ID" value="KTF06210.1"/>
    <property type="molecule type" value="Genomic_DNA"/>
</dbReference>
<dbReference type="PANTHER" id="PTHR32268:SF11">
    <property type="entry name" value="HOMOSERINE O-ACETYLTRANSFERASE"/>
    <property type="match status" value="1"/>
</dbReference>
<feature type="domain" description="AB hydrolase-1" evidence="9">
    <location>
        <begin position="77"/>
        <end position="304"/>
    </location>
</feature>
<proteinExistence type="inferred from homology"/>
<dbReference type="NCBIfam" id="TIGR01392">
    <property type="entry name" value="homoserO_Ac_trn"/>
    <property type="match status" value="1"/>
</dbReference>
<keyword evidence="5" id="KW-0486">Methionine biosynthesis</keyword>
<feature type="compositionally biased region" description="Polar residues" evidence="8">
    <location>
        <begin position="10"/>
        <end position="28"/>
    </location>
</feature>
<feature type="coiled-coil region" evidence="7">
    <location>
        <begin position="364"/>
        <end position="391"/>
    </location>
</feature>
<evidence type="ECO:0000259" key="9">
    <source>
        <dbReference type="Pfam" id="PF00561"/>
    </source>
</evidence>
<keyword evidence="4 10" id="KW-0808">Transferase</keyword>
<evidence type="ECO:0000256" key="1">
    <source>
        <dbReference type="ARBA" id="ARBA00011738"/>
    </source>
</evidence>
<organism evidence="10">
    <name type="scientific">marine sediment metagenome</name>
    <dbReference type="NCBI Taxonomy" id="412755"/>
    <lineage>
        <taxon>unclassified sequences</taxon>
        <taxon>metagenomes</taxon>
        <taxon>ecological metagenomes</taxon>
    </lineage>
</organism>
<evidence type="ECO:0000256" key="6">
    <source>
        <dbReference type="ARBA" id="ARBA00023315"/>
    </source>
</evidence>
<keyword evidence="6" id="KW-0012">Acyltransferase</keyword>
<dbReference type="Gene3D" id="3.40.50.1820">
    <property type="entry name" value="alpha/beta hydrolase"/>
    <property type="match status" value="2"/>
</dbReference>
<evidence type="ECO:0000256" key="5">
    <source>
        <dbReference type="ARBA" id="ARBA00023167"/>
    </source>
</evidence>
<dbReference type="InterPro" id="IPR029058">
    <property type="entry name" value="AB_hydrolase_fold"/>
</dbReference>
<evidence type="ECO:0000256" key="3">
    <source>
        <dbReference type="ARBA" id="ARBA00022605"/>
    </source>
</evidence>
<dbReference type="GO" id="GO:0009086">
    <property type="term" value="P:methionine biosynthetic process"/>
    <property type="evidence" value="ECO:0007669"/>
    <property type="project" value="UniProtKB-KW"/>
</dbReference>
<gene>
    <name evidence="10" type="ORF">MGSAQ_002296</name>
</gene>
<evidence type="ECO:0000313" key="10">
    <source>
        <dbReference type="EMBL" id="KTF06210.1"/>
    </source>
</evidence>
<dbReference type="GO" id="GO:0004414">
    <property type="term" value="F:homoserine O-acetyltransferase activity"/>
    <property type="evidence" value="ECO:0007669"/>
    <property type="project" value="TreeGrafter"/>
</dbReference>
<dbReference type="GO" id="GO:0009092">
    <property type="term" value="P:homoserine metabolic process"/>
    <property type="evidence" value="ECO:0007669"/>
    <property type="project" value="TreeGrafter"/>
</dbReference>
<keyword evidence="3" id="KW-0028">Amino-acid biosynthesis</keyword>